<keyword evidence="9" id="KW-1133">Transmembrane helix</keyword>
<evidence type="ECO:0000313" key="12">
    <source>
        <dbReference type="Proteomes" id="UP000226431"/>
    </source>
</evidence>
<dbReference type="InterPro" id="IPR020422">
    <property type="entry name" value="TYR_PHOSPHATASE_DUAL_dom"/>
</dbReference>
<evidence type="ECO:0000256" key="7">
    <source>
        <dbReference type="ARBA" id="ARBA00047927"/>
    </source>
</evidence>
<dbReference type="AlphaFoldDB" id="A0A2C5YW85"/>
<evidence type="ECO:0000256" key="4">
    <source>
        <dbReference type="ARBA" id="ARBA00022801"/>
    </source>
</evidence>
<comment type="subcellular location">
    <subcellularLocation>
        <location evidence="1">Cytoplasm</location>
    </subcellularLocation>
</comment>
<dbReference type="PROSITE" id="PS50054">
    <property type="entry name" value="TYR_PHOSPHATASE_DUAL"/>
    <property type="match status" value="1"/>
</dbReference>
<evidence type="ECO:0000256" key="9">
    <source>
        <dbReference type="SAM" id="Phobius"/>
    </source>
</evidence>
<dbReference type="PROSITE" id="PS00383">
    <property type="entry name" value="TYR_PHOSPHATASE_1"/>
    <property type="match status" value="1"/>
</dbReference>
<dbReference type="Pfam" id="PF03162">
    <property type="entry name" value="Y_phosphatase2"/>
    <property type="match status" value="1"/>
</dbReference>
<evidence type="ECO:0000256" key="1">
    <source>
        <dbReference type="ARBA" id="ARBA00004496"/>
    </source>
</evidence>
<dbReference type="FunFam" id="3.90.190.10:FF:000035">
    <property type="entry name" value="Tyrosine phosphatase, putative"/>
    <property type="match status" value="1"/>
</dbReference>
<dbReference type="PANTHER" id="PTHR31126">
    <property type="entry name" value="TYROSINE-PROTEIN PHOSPHATASE"/>
    <property type="match status" value="1"/>
</dbReference>
<dbReference type="InterPro" id="IPR029021">
    <property type="entry name" value="Prot-tyrosine_phosphatase-like"/>
</dbReference>
<feature type="compositionally biased region" description="Basic and acidic residues" evidence="8">
    <location>
        <begin position="42"/>
        <end position="59"/>
    </location>
</feature>
<dbReference type="Gene3D" id="3.90.190.10">
    <property type="entry name" value="Protein tyrosine phosphatase superfamily"/>
    <property type="match status" value="1"/>
</dbReference>
<accession>A0A2C5YW85</accession>
<comment type="catalytic activity">
    <reaction evidence="6">
        <text>5-diphospho-1D-myo-inositol 1,2,3,4,6-pentakisphosphate + H2O = 1D-myo-inositol hexakisphosphate + phosphate + H(+)</text>
        <dbReference type="Rhea" id="RHEA:22384"/>
        <dbReference type="ChEBI" id="CHEBI:15377"/>
        <dbReference type="ChEBI" id="CHEBI:15378"/>
        <dbReference type="ChEBI" id="CHEBI:43474"/>
        <dbReference type="ChEBI" id="CHEBI:58130"/>
        <dbReference type="ChEBI" id="CHEBI:58628"/>
        <dbReference type="EC" id="3.6.1.52"/>
    </reaction>
    <physiologicalReaction direction="left-to-right" evidence="6">
        <dbReference type="Rhea" id="RHEA:22385"/>
    </physiologicalReaction>
</comment>
<feature type="transmembrane region" description="Helical" evidence="9">
    <location>
        <begin position="274"/>
        <end position="291"/>
    </location>
</feature>
<feature type="region of interest" description="Disordered" evidence="8">
    <location>
        <begin position="1"/>
        <end position="92"/>
    </location>
</feature>
<gene>
    <name evidence="11" type="ORF">CDD80_5366</name>
</gene>
<evidence type="ECO:0000313" key="11">
    <source>
        <dbReference type="EMBL" id="PHH71304.1"/>
    </source>
</evidence>
<organism evidence="11 12">
    <name type="scientific">Ophiocordyceps camponoti-rufipedis</name>
    <dbReference type="NCBI Taxonomy" id="2004952"/>
    <lineage>
        <taxon>Eukaryota</taxon>
        <taxon>Fungi</taxon>
        <taxon>Dikarya</taxon>
        <taxon>Ascomycota</taxon>
        <taxon>Pezizomycotina</taxon>
        <taxon>Sordariomycetes</taxon>
        <taxon>Hypocreomycetidae</taxon>
        <taxon>Hypocreales</taxon>
        <taxon>Ophiocordycipitaceae</taxon>
        <taxon>Ophiocordyceps</taxon>
    </lineage>
</organism>
<protein>
    <recommendedName>
        <fullName evidence="2">diphosphoinositol-polyphosphate diphosphatase</fullName>
        <ecNumber evidence="2">3.6.1.52</ecNumber>
    </recommendedName>
</protein>
<dbReference type="SUPFAM" id="SSF52799">
    <property type="entry name" value="(Phosphotyrosine protein) phosphatases II"/>
    <property type="match status" value="1"/>
</dbReference>
<keyword evidence="9" id="KW-0812">Transmembrane</keyword>
<dbReference type="GO" id="GO:0005737">
    <property type="term" value="C:cytoplasm"/>
    <property type="evidence" value="ECO:0007669"/>
    <property type="project" value="UniProtKB-SubCell"/>
</dbReference>
<dbReference type="EMBL" id="NJES01000527">
    <property type="protein sequence ID" value="PHH71304.1"/>
    <property type="molecule type" value="Genomic_DNA"/>
</dbReference>
<keyword evidence="12" id="KW-1185">Reference proteome</keyword>
<feature type="domain" description="Tyrosine-protein phosphatase" evidence="10">
    <location>
        <begin position="112"/>
        <end position="264"/>
    </location>
</feature>
<sequence length="305" mass="33183">MTSKRNSRVYTDEAAFQADSHSPNCSQRARHDSSGSVDDDASQEHSEGQRAARASRDHSSATSRAPSLTRGERDGSATSANRLGDKMTSAAPVKACSVTRSPTGTLVGRPTNFGVVIPGVFRSSYPQPEDYAFLQSLELKTIVTLVNREGGDDNLSSFVTSNGIRQIVFDMKGTKKEAIPPATMASILNVVLDRNQYPLLVHCNHGKHRTGCVVAVVRNLSGWSVNTVLDEYRAYATPKVRECDVDYISGFKASTLTTLIRPPSRMATVQHRNFFRLVVFSTFIIVLWLVSGAKLGMLSGRLAAS</sequence>
<dbReference type="EC" id="3.6.1.52" evidence="2"/>
<comment type="catalytic activity">
    <reaction evidence="7">
        <text>1,5-bis(diphospho)-1D-myo-inositol 2,3,4,6-tetrakisphosphate + H2O = 1-diphospho-1D-myo-inositol 2,3,4,5,6-pentakisphosphate + phosphate + 2 H(+)</text>
        <dbReference type="Rhea" id="RHEA:79699"/>
        <dbReference type="ChEBI" id="CHEBI:15377"/>
        <dbReference type="ChEBI" id="CHEBI:15378"/>
        <dbReference type="ChEBI" id="CHEBI:43474"/>
        <dbReference type="ChEBI" id="CHEBI:74946"/>
        <dbReference type="ChEBI" id="CHEBI:77983"/>
        <dbReference type="EC" id="3.6.1.52"/>
    </reaction>
    <physiologicalReaction direction="left-to-right" evidence="7">
        <dbReference type="Rhea" id="RHEA:79700"/>
    </physiologicalReaction>
</comment>
<dbReference type="STRING" id="2004952.A0A2C5YW85"/>
<reference evidence="11 12" key="1">
    <citation type="submission" date="2017-06" db="EMBL/GenBank/DDBJ databases">
        <title>Ant-infecting Ophiocordyceps genomes reveal a high diversity of potential behavioral manipulation genes and a possible major role for enterotoxins.</title>
        <authorList>
            <person name="De Bekker C."/>
            <person name="Evans H.C."/>
            <person name="Brachmann A."/>
            <person name="Hughes D.P."/>
        </authorList>
    </citation>
    <scope>NUCLEOTIDE SEQUENCE [LARGE SCALE GENOMIC DNA]</scope>
    <source>
        <strain evidence="11 12">Map16</strain>
    </source>
</reference>
<dbReference type="PANTHER" id="PTHR31126:SF48">
    <property type="entry name" value="INOSITOL PHOSPHATASE SIW14"/>
    <property type="match status" value="1"/>
</dbReference>
<keyword evidence="4" id="KW-0378">Hydrolase</keyword>
<evidence type="ECO:0000256" key="8">
    <source>
        <dbReference type="SAM" id="MobiDB-lite"/>
    </source>
</evidence>
<dbReference type="GO" id="GO:0016791">
    <property type="term" value="F:phosphatase activity"/>
    <property type="evidence" value="ECO:0007669"/>
    <property type="project" value="TreeGrafter"/>
</dbReference>
<evidence type="ECO:0000256" key="5">
    <source>
        <dbReference type="ARBA" id="ARBA00044949"/>
    </source>
</evidence>
<keyword evidence="3" id="KW-0963">Cytoplasm</keyword>
<comment type="similarity">
    <text evidence="5">Belongs to the protein-tyrosine phosphatase family. Atypical dual-specificity phosphatase Siw14-like subfamily.</text>
</comment>
<dbReference type="Proteomes" id="UP000226431">
    <property type="component" value="Unassembled WGS sequence"/>
</dbReference>
<name>A0A2C5YW85_9HYPO</name>
<evidence type="ECO:0000256" key="6">
    <source>
        <dbReference type="ARBA" id="ARBA00047342"/>
    </source>
</evidence>
<evidence type="ECO:0000256" key="2">
    <source>
        <dbReference type="ARBA" id="ARBA00012527"/>
    </source>
</evidence>
<evidence type="ECO:0000259" key="10">
    <source>
        <dbReference type="PROSITE" id="PS50054"/>
    </source>
</evidence>
<keyword evidence="9" id="KW-0472">Membrane</keyword>
<dbReference type="OrthoDB" id="6375174at2759"/>
<comment type="caution">
    <text evidence="11">The sequence shown here is derived from an EMBL/GenBank/DDBJ whole genome shotgun (WGS) entry which is preliminary data.</text>
</comment>
<dbReference type="InterPro" id="IPR016130">
    <property type="entry name" value="Tyr_Pase_AS"/>
</dbReference>
<evidence type="ECO:0000256" key="3">
    <source>
        <dbReference type="ARBA" id="ARBA00022490"/>
    </source>
</evidence>
<dbReference type="InterPro" id="IPR004861">
    <property type="entry name" value="Siw14-like"/>
</dbReference>
<proteinExistence type="inferred from homology"/>
<dbReference type="GO" id="GO:0052840">
    <property type="term" value="F:inositol diphosphate tetrakisphosphate diphosphatase activity"/>
    <property type="evidence" value="ECO:0007669"/>
    <property type="project" value="TreeGrafter"/>
</dbReference>